<gene>
    <name evidence="1" type="ORF">DXA50_14500</name>
</gene>
<name>A0A413IK92_9BACT</name>
<dbReference type="Gene3D" id="3.40.390.70">
    <property type="match status" value="1"/>
</dbReference>
<dbReference type="OrthoDB" id="1100601at2"/>
<dbReference type="AlphaFoldDB" id="A0A413IK92"/>
<reference evidence="1 2" key="1">
    <citation type="submission" date="2018-08" db="EMBL/GenBank/DDBJ databases">
        <title>A genome reference for cultivated species of the human gut microbiota.</title>
        <authorList>
            <person name="Zou Y."/>
            <person name="Xue W."/>
            <person name="Luo G."/>
        </authorList>
    </citation>
    <scope>NUCLEOTIDE SEQUENCE [LARGE SCALE GENOMIC DNA]</scope>
    <source>
        <strain evidence="1 2">OF02-7</strain>
    </source>
</reference>
<proteinExistence type="predicted"/>
<dbReference type="RefSeq" id="WP_118310409.1">
    <property type="nucleotide sequence ID" value="NZ_CAJUBB010000009.1"/>
</dbReference>
<accession>A0A413IK92</accession>
<organism evidence="1 2">
    <name type="scientific">Butyricimonas virosa</name>
    <dbReference type="NCBI Taxonomy" id="544645"/>
    <lineage>
        <taxon>Bacteria</taxon>
        <taxon>Pseudomonadati</taxon>
        <taxon>Bacteroidota</taxon>
        <taxon>Bacteroidia</taxon>
        <taxon>Bacteroidales</taxon>
        <taxon>Odoribacteraceae</taxon>
        <taxon>Butyricimonas</taxon>
    </lineage>
</organism>
<evidence type="ECO:0000313" key="2">
    <source>
        <dbReference type="Proteomes" id="UP000286063"/>
    </source>
</evidence>
<sequence>MKSEILIFMIALTGCLCACQQEDELEPLDVTNSFATSPGATDEETKLKENFYNTTGCHLLFNDTLRHEYKGTDENGKPYYETELLGLEYQLTSTSNFRFKFDYLQTLEQKRQVTAFLQNDLLQYIKNVMPYSLLVANGIDEYQRNTMDVSYDYVGSPLTYNNLRCLALNVSGLWGLTQEERKAYAQDICCEIIFASFGGTAGNKYTDGKAGQFFSINYNNYSTPKSYWWDPTNILNPLELGFLEDPYENNFSSPKEDAVAYIKACLSMTEEEFFEKYGENDINGYTRQKYDIIKPLLEATGIKFN</sequence>
<evidence type="ECO:0008006" key="3">
    <source>
        <dbReference type="Google" id="ProtNLM"/>
    </source>
</evidence>
<dbReference type="PROSITE" id="PS51257">
    <property type="entry name" value="PROKAR_LIPOPROTEIN"/>
    <property type="match status" value="1"/>
</dbReference>
<evidence type="ECO:0000313" key="1">
    <source>
        <dbReference type="EMBL" id="RGY14505.1"/>
    </source>
</evidence>
<dbReference type="EMBL" id="QSCR01000029">
    <property type="protein sequence ID" value="RGY14505.1"/>
    <property type="molecule type" value="Genomic_DNA"/>
</dbReference>
<comment type="caution">
    <text evidence="1">The sequence shown here is derived from an EMBL/GenBank/DDBJ whole genome shotgun (WGS) entry which is preliminary data.</text>
</comment>
<dbReference type="Proteomes" id="UP000286063">
    <property type="component" value="Unassembled WGS sequence"/>
</dbReference>
<protein>
    <recommendedName>
        <fullName evidence="3">Lipoprotein</fullName>
    </recommendedName>
</protein>